<organism evidence="2 3">
    <name type="scientific">Deinococcus ficus</name>
    <dbReference type="NCBI Taxonomy" id="317577"/>
    <lineage>
        <taxon>Bacteria</taxon>
        <taxon>Thermotogati</taxon>
        <taxon>Deinococcota</taxon>
        <taxon>Deinococci</taxon>
        <taxon>Deinococcales</taxon>
        <taxon>Deinococcaceae</taxon>
        <taxon>Deinococcus</taxon>
    </lineage>
</organism>
<evidence type="ECO:0000259" key="1">
    <source>
        <dbReference type="Pfam" id="PF12706"/>
    </source>
</evidence>
<dbReference type="Proteomes" id="UP000259030">
    <property type="component" value="Chromosome"/>
</dbReference>
<dbReference type="KEGG" id="dfc:DFI_02430"/>
<dbReference type="PANTHER" id="PTHR46018">
    <property type="entry name" value="ZINC PHOSPHODIESTERASE ELAC PROTEIN 1"/>
    <property type="match status" value="1"/>
</dbReference>
<accession>A0A221STQ3</accession>
<dbReference type="GO" id="GO:0042781">
    <property type="term" value="F:3'-tRNA processing endoribonuclease activity"/>
    <property type="evidence" value="ECO:0007669"/>
    <property type="project" value="TreeGrafter"/>
</dbReference>
<dbReference type="InterPro" id="IPR001279">
    <property type="entry name" value="Metallo-B-lactamas"/>
</dbReference>
<dbReference type="NCBIfam" id="NF002558">
    <property type="entry name" value="PRK02126.1"/>
    <property type="match status" value="1"/>
</dbReference>
<reference evidence="2 3" key="1">
    <citation type="submission" date="2017-05" db="EMBL/GenBank/DDBJ databases">
        <title>The complete genome sequence of Deinococcus ficus isolated from the rhizosphere of the Ficus religiosa L. in Taiwan.</title>
        <authorList>
            <person name="Wu K.-M."/>
            <person name="Liao T.-L."/>
            <person name="Liu Y.-M."/>
            <person name="Young C.-C."/>
            <person name="Tsai S.-F."/>
        </authorList>
    </citation>
    <scope>NUCLEOTIDE SEQUENCE [LARGE SCALE GENOMIC DNA]</scope>
    <source>
        <strain evidence="2 3">CC-FR2-10</strain>
    </source>
</reference>
<dbReference type="Pfam" id="PF12706">
    <property type="entry name" value="Lactamase_B_2"/>
    <property type="match status" value="1"/>
</dbReference>
<proteinExistence type="predicted"/>
<keyword evidence="3" id="KW-1185">Reference proteome</keyword>
<gene>
    <name evidence="2" type="ORF">DFI_02430</name>
</gene>
<dbReference type="Gene3D" id="3.60.15.10">
    <property type="entry name" value="Ribonuclease Z/Hydroxyacylglutathione hydrolase-like"/>
    <property type="match status" value="1"/>
</dbReference>
<evidence type="ECO:0000313" key="3">
    <source>
        <dbReference type="Proteomes" id="UP000259030"/>
    </source>
</evidence>
<sequence>MLRVQVLGEPGGDNALFVTADGGQGLTRLLLDCGGRTVDALPFGEVQQIDHLLFSHLHMDHVAGFDAFFRVNFERTARENHLWGPPGAARILSHRFQGFWWNHAPDLRGTWFVHEVGEGAVQSFRFEAHEAFEVQHEAGRRPHDGVILSTPQVSVQAVSLRHQGVSLGFILREPERVNVNAAALAALGVPGGRWLAQLKAGVTGQLDVNGVLHDAAELRARLLQSEAGESAAYFTDFLLDEGEVQRLAPLLRGVQTLYVEAQYAPADAALAARHHHTTAVQGAALARAAGVQALVLLHVSRRYDPPAWQAMLRAAQEVFPAARFPDGWFRGS</sequence>
<dbReference type="EMBL" id="CP021081">
    <property type="protein sequence ID" value="ASN80011.1"/>
    <property type="molecule type" value="Genomic_DNA"/>
</dbReference>
<name>A0A221STQ3_9DEIO</name>
<dbReference type="PANTHER" id="PTHR46018:SF2">
    <property type="entry name" value="ZINC PHOSPHODIESTERASE ELAC PROTEIN 1"/>
    <property type="match status" value="1"/>
</dbReference>
<dbReference type="InterPro" id="IPR036866">
    <property type="entry name" value="RibonucZ/Hydroxyglut_hydro"/>
</dbReference>
<dbReference type="STRING" id="317577.GCA_000419625_00657"/>
<protein>
    <submittedName>
        <fullName evidence="2">Ribonuclease Z</fullName>
    </submittedName>
</protein>
<evidence type="ECO:0000313" key="2">
    <source>
        <dbReference type="EMBL" id="ASN80011.1"/>
    </source>
</evidence>
<dbReference type="SUPFAM" id="SSF56281">
    <property type="entry name" value="Metallo-hydrolase/oxidoreductase"/>
    <property type="match status" value="1"/>
</dbReference>
<dbReference type="RefSeq" id="WP_027463328.1">
    <property type="nucleotide sequence ID" value="NZ_CP021081.1"/>
</dbReference>
<feature type="domain" description="Metallo-beta-lactamase" evidence="1">
    <location>
        <begin position="27"/>
        <end position="148"/>
    </location>
</feature>
<dbReference type="AlphaFoldDB" id="A0A221STQ3"/>